<feature type="region of interest" description="Disordered" evidence="2">
    <location>
        <begin position="694"/>
        <end position="728"/>
    </location>
</feature>
<dbReference type="RefSeq" id="XP_002740570.2">
    <property type="nucleotide sequence ID" value="XM_002740524.2"/>
</dbReference>
<name>A0ABM0GZ29_SACKO</name>
<feature type="region of interest" description="Disordered" evidence="2">
    <location>
        <begin position="1075"/>
        <end position="1117"/>
    </location>
</feature>
<proteinExistence type="predicted"/>
<sequence>MSEAQPKESLRQKFKNLFGKKSGSFTVQVKPTSEIFLITEEHLKGLGPESPGSQRLKVLKDLCELVTEKRLENVDDKTLHSKLKNTPPDFKRSDLLQSIYPVLSSLASYHAYLDQNRQTALVESLEHGLVSKCAQLCVKALTLCTIEMQTIMVRLMPSMLLKLSHISATKMVAIPMIEFLSSLTRLPRLYASFNEDQYMSIFAIALPYTNPFKFTLYVVSLAHHVIAMWFIKCRLPFRRDFVSFITKGLRSNALPLFDKSDPVLSSEVRLHRSSSLTERTPLKGSYISSQPTTPTTATGPGGRGRGMTQDVIKTETPDELLNHLHLELTETCIDLMARYAFSTCAAMPRRSPVAEFLLAGGQSQSWLLGNKLVTITTTGSGLNGNKSGLCDKCTTLLRRKETPMPSPREEQSLQVDLTEDQLSASVTIAQTATQRLRQRCKSGSSNRVDSSGNLIPLKPLPREDTKEVKYLSLIASRKSQDSLNSVDSENGISFSASKQDAGLSGRPSHLEVKSHDYTPYLCSCWCQGWAEVHIRCPTGNTSWMMKIQNQPTLAPTMKDLPITDLSEMLLTNVEMETELMDGLTPRSPRGGSFGTSEKKVPQLTTEASLELLDKTATVKKLFPLRRSNSSPGLLGKTDGGEEQHCAELPDVKPSEEDDQFKRMKMRQSKSAIDPMESVRKYSDPTTMKAIMDARKRRSPIKIGSKPSKSDEVQRNTSVVKKDDTPMKAKSATEIAQARSRQISSKIRMGQLEKQPNSIDLPVATVAEEQCQEDSLPPLRRARGYTVSVMSPAKHQYLKRESPMDIRKKRSTTINDANNLNPSFVFLQLYHSSFFGTGSDKPLLLPQTQVIERAVKVIDRIPPYETHKIGVVYVGPGQVNNQAAILSNIYGSSRYVEFLRGLGKLINLKDSEANEIYTGGLDCTGYDGKFAYSWQDDVMQVIFHVATLMPNRSSDPNCNEKKLHIGNDFVTIIYNDSNQQYQLGTIKGQFNFVEIVIQPVDNESNTVTVQAREDLMENSWPKIVSDKNVAMLVRQMALHANLASLIHQSTSQGSVGNAYASNWLERLRLMKRLRHKIQQEQQNSLSPSSSTSPSSPSRRHYATRPRSDSNIDDFTDFV</sequence>
<feature type="compositionally biased region" description="Basic and acidic residues" evidence="2">
    <location>
        <begin position="707"/>
        <end position="726"/>
    </location>
</feature>
<dbReference type="SUPFAM" id="SSF111347">
    <property type="entry name" value="Rap/Ran-GAP"/>
    <property type="match status" value="1"/>
</dbReference>
<dbReference type="Gene3D" id="3.40.50.11210">
    <property type="entry name" value="Rap/Ran-GAP"/>
    <property type="match status" value="1"/>
</dbReference>
<evidence type="ECO:0000256" key="2">
    <source>
        <dbReference type="SAM" id="MobiDB-lite"/>
    </source>
</evidence>
<feature type="compositionally biased region" description="Low complexity" evidence="2">
    <location>
        <begin position="1083"/>
        <end position="1095"/>
    </location>
</feature>
<dbReference type="InterPro" id="IPR035974">
    <property type="entry name" value="Rap/Ran-GAP_sf"/>
</dbReference>
<feature type="compositionally biased region" description="Basic and acidic residues" evidence="2">
    <location>
        <begin position="638"/>
        <end position="654"/>
    </location>
</feature>
<dbReference type="InterPro" id="IPR000331">
    <property type="entry name" value="Rap/Ran_GAP_dom"/>
</dbReference>
<keyword evidence="1" id="KW-0343">GTPase activation</keyword>
<feature type="compositionally biased region" description="Polar residues" evidence="2">
    <location>
        <begin position="439"/>
        <end position="453"/>
    </location>
</feature>
<dbReference type="PRINTS" id="PR01431">
    <property type="entry name" value="TUBERIN"/>
</dbReference>
<feature type="region of interest" description="Disordered" evidence="2">
    <location>
        <begin position="582"/>
        <end position="601"/>
    </location>
</feature>
<evidence type="ECO:0000259" key="3">
    <source>
        <dbReference type="PROSITE" id="PS50085"/>
    </source>
</evidence>
<gene>
    <name evidence="5" type="primary">LOC100375549</name>
</gene>
<accession>A0ABM0GZ29</accession>
<feature type="region of interest" description="Disordered" evidence="2">
    <location>
        <begin position="282"/>
        <end position="309"/>
    </location>
</feature>
<keyword evidence="4" id="KW-1185">Reference proteome</keyword>
<organism evidence="4 5">
    <name type="scientific">Saccoglossus kowalevskii</name>
    <name type="common">Acorn worm</name>
    <dbReference type="NCBI Taxonomy" id="10224"/>
    <lineage>
        <taxon>Eukaryota</taxon>
        <taxon>Metazoa</taxon>
        <taxon>Hemichordata</taxon>
        <taxon>Enteropneusta</taxon>
        <taxon>Harrimaniidae</taxon>
        <taxon>Saccoglossus</taxon>
    </lineage>
</organism>
<dbReference type="GeneID" id="100375549"/>
<dbReference type="InterPro" id="IPR018515">
    <property type="entry name" value="Tuberin-type_domain"/>
</dbReference>
<dbReference type="InterPro" id="IPR027107">
    <property type="entry name" value="Tuberin/Ral-act_asu"/>
</dbReference>
<dbReference type="PROSITE" id="PS50085">
    <property type="entry name" value="RAPGAP"/>
    <property type="match status" value="1"/>
</dbReference>
<reference evidence="5" key="1">
    <citation type="submission" date="2025-08" db="UniProtKB">
        <authorList>
            <consortium name="RefSeq"/>
        </authorList>
    </citation>
    <scope>IDENTIFICATION</scope>
    <source>
        <tissue evidence="5">Testes</tissue>
    </source>
</reference>
<feature type="region of interest" description="Disordered" evidence="2">
    <location>
        <begin position="439"/>
        <end position="459"/>
    </location>
</feature>
<dbReference type="InterPro" id="IPR003913">
    <property type="entry name" value="Tuberin"/>
</dbReference>
<dbReference type="Pfam" id="PF02145">
    <property type="entry name" value="Rap_GAP"/>
    <property type="match status" value="1"/>
</dbReference>
<evidence type="ECO:0000256" key="1">
    <source>
        <dbReference type="ARBA" id="ARBA00022468"/>
    </source>
</evidence>
<evidence type="ECO:0000313" key="4">
    <source>
        <dbReference type="Proteomes" id="UP000694865"/>
    </source>
</evidence>
<feature type="domain" description="Rap-GAP" evidence="3">
    <location>
        <begin position="854"/>
        <end position="1080"/>
    </location>
</feature>
<dbReference type="PANTHER" id="PTHR10063">
    <property type="entry name" value="TUBERIN"/>
    <property type="match status" value="1"/>
</dbReference>
<evidence type="ECO:0000313" key="5">
    <source>
        <dbReference type="RefSeq" id="XP_002740570.2"/>
    </source>
</evidence>
<protein>
    <submittedName>
        <fullName evidence="5">Tuberin-like</fullName>
    </submittedName>
</protein>
<dbReference type="PANTHER" id="PTHR10063:SF0">
    <property type="entry name" value="TUBERIN"/>
    <property type="match status" value="1"/>
</dbReference>
<feature type="region of interest" description="Disordered" evidence="2">
    <location>
        <begin position="626"/>
        <end position="678"/>
    </location>
</feature>
<dbReference type="Pfam" id="PF03542">
    <property type="entry name" value="Tuberin"/>
    <property type="match status" value="1"/>
</dbReference>
<dbReference type="Proteomes" id="UP000694865">
    <property type="component" value="Unplaced"/>
</dbReference>